<feature type="binding site" evidence="10">
    <location>
        <position position="21"/>
    </location>
    <ligand>
        <name>ATP</name>
        <dbReference type="ChEBI" id="CHEBI:30616"/>
    </ligand>
</feature>
<dbReference type="GO" id="GO:0004017">
    <property type="term" value="F:AMP kinase activity"/>
    <property type="evidence" value="ECO:0007669"/>
    <property type="project" value="UniProtKB-UniRule"/>
</dbReference>
<sequence length="275" mass="30772">MADDRKLPNVLITGTPGTGKTSHAATLLDELVQKHEGFRHINVGEFVKEHGCHEGWNEEWQSYDVDEDKLLDQLEAIQTRGGIIFDWHTCDVFPERWIDLVVVLRCEHTKLWERLEKRKYSLAKIQENNTAEIMMTVLEEARAAYADEIVVELQSDGPEEMESNPSVKTSASIWAFTSFDKTHCAGVAAIIAMSEPLTRRIDQSLSSSNDIGRNCARVQLLEPMLGLLHSRQCAQQSGTLQLAEAMLSCVIEWPPDDDLAPVASKDGCAHTFAPL</sequence>
<dbReference type="InterPro" id="IPR020618">
    <property type="entry name" value="Adenyl_kinase_AK6"/>
</dbReference>
<proteinExistence type="inferred from homology"/>
<evidence type="ECO:0000256" key="4">
    <source>
        <dbReference type="ARBA" id="ARBA00022552"/>
    </source>
</evidence>
<dbReference type="GO" id="GO:0005634">
    <property type="term" value="C:nucleus"/>
    <property type="evidence" value="ECO:0007669"/>
    <property type="project" value="UniProtKB-SubCell"/>
</dbReference>
<evidence type="ECO:0000256" key="1">
    <source>
        <dbReference type="ARBA" id="ARBA00000582"/>
    </source>
</evidence>
<organism evidence="11 12">
    <name type="scientific">Mixia osmundae (strain CBS 9802 / IAM 14324 / JCM 22182 / KY 12970)</name>
    <dbReference type="NCBI Taxonomy" id="764103"/>
    <lineage>
        <taxon>Eukaryota</taxon>
        <taxon>Fungi</taxon>
        <taxon>Dikarya</taxon>
        <taxon>Basidiomycota</taxon>
        <taxon>Pucciniomycotina</taxon>
        <taxon>Mixiomycetes</taxon>
        <taxon>Mixiales</taxon>
        <taxon>Mixiaceae</taxon>
        <taxon>Mixia</taxon>
    </lineage>
</organism>
<dbReference type="Gene3D" id="3.40.50.300">
    <property type="entry name" value="P-loop containing nucleotide triphosphate hydrolases"/>
    <property type="match status" value="1"/>
</dbReference>
<evidence type="ECO:0000313" key="12">
    <source>
        <dbReference type="Proteomes" id="UP000009131"/>
    </source>
</evidence>
<accession>G7E1Q2</accession>
<feature type="region of interest" description="LID" evidence="10">
    <location>
        <begin position="117"/>
        <end position="127"/>
    </location>
</feature>
<dbReference type="SUPFAM" id="SSF52540">
    <property type="entry name" value="P-loop containing nucleoside triphosphate hydrolases"/>
    <property type="match status" value="1"/>
</dbReference>
<keyword evidence="8 10" id="KW-0067">ATP-binding</keyword>
<keyword evidence="2 10" id="KW-0963">Cytoplasm</keyword>
<comment type="caution">
    <text evidence="11">The sequence shown here is derived from an EMBL/GenBank/DDBJ whole genome shotgun (WGS) entry which is preliminary data.</text>
</comment>
<comment type="caution">
    <text evidence="10">Lacks conserved residue(s) required for the propagation of feature annotation.</text>
</comment>
<dbReference type="PANTHER" id="PTHR12595">
    <property type="entry name" value="POS9-ACTIVATING FACTOR FAP7-RELATED"/>
    <property type="match status" value="1"/>
</dbReference>
<comment type="similarity">
    <text evidence="10">Belongs to the adenylate kinase family. AK6 subfamily.</text>
</comment>
<evidence type="ECO:0000256" key="3">
    <source>
        <dbReference type="ARBA" id="ARBA00022517"/>
    </source>
</evidence>
<feature type="binding site" evidence="10">
    <location>
        <position position="17"/>
    </location>
    <ligand>
        <name>ATP</name>
        <dbReference type="ChEBI" id="CHEBI:30616"/>
    </ligand>
</feature>
<feature type="binding site" evidence="10">
    <location>
        <position position="20"/>
    </location>
    <ligand>
        <name>ATP</name>
        <dbReference type="ChEBI" id="CHEBI:30616"/>
    </ligand>
</feature>
<feature type="region of interest" description="NMPbind" evidence="10">
    <location>
        <begin position="42"/>
        <end position="65"/>
    </location>
</feature>
<dbReference type="RefSeq" id="XP_014565275.1">
    <property type="nucleotide sequence ID" value="XM_014709789.1"/>
</dbReference>
<name>G7E1Q2_MIXOS</name>
<dbReference type="EC" id="2.7.4.3" evidence="10"/>
<comment type="subcellular location">
    <subcellularLocation>
        <location evidence="10">Cytoplasm</location>
    </subcellularLocation>
    <subcellularLocation>
        <location evidence="10">Nucleus</location>
    </subcellularLocation>
</comment>
<comment type="function">
    <text evidence="10">Broad-specificity nucleoside monophosphate (NMP) kinase that catalyzes the reversible transfer of the terminal phosphate group between nucleoside triphosphates and monophosphates. Has also ATPase activity. Involved in the late cytoplasmic maturation steps of the 40S ribosomal particles, specifically 18S rRNA maturation. While NMP activity is not required for ribosome maturation, ATPase activity is. Associates transiently with small ribosomal subunit protein uS11. ATP hydrolysis breaks the interaction with uS11. May temporarily remove uS11 from the ribosome to enable a conformational change of the ribosomal RNA that is needed for the final maturation step of the small ribosomal subunit. Its NMP activity may have a role in nuclear energy homeostasis.</text>
</comment>
<reference evidence="11 12" key="2">
    <citation type="journal article" date="2012" name="Open Biol.">
        <title>Characteristics of nucleosomes and linker DNA regions on the genome of the basidiomycete Mixia osmundae revealed by mono- and dinucleosome mapping.</title>
        <authorList>
            <person name="Nishida H."/>
            <person name="Kondo S."/>
            <person name="Matsumoto T."/>
            <person name="Suzuki Y."/>
            <person name="Yoshikawa H."/>
            <person name="Taylor T.D."/>
            <person name="Sugiyama J."/>
        </authorList>
    </citation>
    <scope>NUCLEOTIDE SEQUENCE [LARGE SCALE GENOMIC DNA]</scope>
    <source>
        <strain evidence="12">CBS 9802 / IAM 14324 / JCM 22182 / KY 12970</strain>
    </source>
</reference>
<keyword evidence="9 10" id="KW-0539">Nucleus</keyword>
<keyword evidence="3 10" id="KW-0690">Ribosome biogenesis</keyword>
<dbReference type="GO" id="GO:0016887">
    <property type="term" value="F:ATP hydrolysis activity"/>
    <property type="evidence" value="ECO:0007669"/>
    <property type="project" value="UniProtKB-UniRule"/>
</dbReference>
<evidence type="ECO:0000256" key="8">
    <source>
        <dbReference type="ARBA" id="ARBA00022840"/>
    </source>
</evidence>
<gene>
    <name evidence="11" type="primary">Mo03433</name>
    <name evidence="11" type="ORF">E5Q_03433</name>
</gene>
<reference evidence="11 12" key="1">
    <citation type="journal article" date="2011" name="J. Gen. Appl. Microbiol.">
        <title>Draft genome sequencing of the enigmatic basidiomycete Mixia osmundae.</title>
        <authorList>
            <person name="Nishida H."/>
            <person name="Nagatsuka Y."/>
            <person name="Sugiyama J."/>
        </authorList>
    </citation>
    <scope>NUCLEOTIDE SEQUENCE [LARGE SCALE GENOMIC DNA]</scope>
    <source>
        <strain evidence="12">CBS 9802 / IAM 14324 / JCM 22182 / KY 12970</strain>
    </source>
</reference>
<evidence type="ECO:0000256" key="9">
    <source>
        <dbReference type="ARBA" id="ARBA00023242"/>
    </source>
</evidence>
<dbReference type="Proteomes" id="UP000009131">
    <property type="component" value="Unassembled WGS sequence"/>
</dbReference>
<keyword evidence="5 10" id="KW-0808">Transferase</keyword>
<dbReference type="GO" id="GO:0006364">
    <property type="term" value="P:rRNA processing"/>
    <property type="evidence" value="ECO:0007669"/>
    <property type="project" value="UniProtKB-KW"/>
</dbReference>
<dbReference type="STRING" id="764103.G7E1Q2"/>
<dbReference type="Pfam" id="PF13238">
    <property type="entry name" value="AAA_18"/>
    <property type="match status" value="1"/>
</dbReference>
<evidence type="ECO:0000256" key="7">
    <source>
        <dbReference type="ARBA" id="ARBA00022777"/>
    </source>
</evidence>
<keyword evidence="6 10" id="KW-0547">Nucleotide-binding</keyword>
<dbReference type="GO" id="GO:0042274">
    <property type="term" value="P:ribosomal small subunit biogenesis"/>
    <property type="evidence" value="ECO:0007669"/>
    <property type="project" value="UniProtKB-UniRule"/>
</dbReference>
<dbReference type="HOGENOM" id="CLU_1012238_0_0_1"/>
<evidence type="ECO:0000256" key="2">
    <source>
        <dbReference type="ARBA" id="ARBA00022490"/>
    </source>
</evidence>
<keyword evidence="4 10" id="KW-0698">rRNA processing</keyword>
<dbReference type="OrthoDB" id="10251185at2759"/>
<comment type="subunit">
    <text evidence="10">Interacts with small ribosomal subunit protein uS11. Not a structural component of 43S pre-ribosomes, but transiently interacts with them by binding to uS11.</text>
</comment>
<keyword evidence="12" id="KW-1185">Reference proteome</keyword>
<dbReference type="InParanoid" id="G7E1Q2"/>
<dbReference type="GO" id="GO:0005524">
    <property type="term" value="F:ATP binding"/>
    <property type="evidence" value="ECO:0007669"/>
    <property type="project" value="UniProtKB-KW"/>
</dbReference>
<dbReference type="InterPro" id="IPR027417">
    <property type="entry name" value="P-loop_NTPase"/>
</dbReference>
<dbReference type="FunCoup" id="G7E1Q2">
    <property type="interactions" value="496"/>
</dbReference>
<dbReference type="AlphaFoldDB" id="G7E1Q2"/>
<comment type="catalytic activity">
    <reaction evidence="1 10">
        <text>AMP + ATP = 2 ADP</text>
        <dbReference type="Rhea" id="RHEA:12973"/>
        <dbReference type="ChEBI" id="CHEBI:30616"/>
        <dbReference type="ChEBI" id="CHEBI:456215"/>
        <dbReference type="ChEBI" id="CHEBI:456216"/>
        <dbReference type="EC" id="2.7.4.3"/>
    </reaction>
</comment>
<feature type="binding site" evidence="10">
    <location>
        <position position="19"/>
    </location>
    <ligand>
        <name>ATP</name>
        <dbReference type="ChEBI" id="CHEBI:30616"/>
    </ligand>
</feature>
<evidence type="ECO:0000313" key="11">
    <source>
        <dbReference type="EMBL" id="GAA96762.1"/>
    </source>
</evidence>
<feature type="binding site" evidence="10">
    <location>
        <position position="22"/>
    </location>
    <ligand>
        <name>ATP</name>
        <dbReference type="ChEBI" id="CHEBI:30616"/>
    </ligand>
</feature>
<dbReference type="HAMAP" id="MF_00039">
    <property type="entry name" value="Adenylate_kinase_AK6"/>
    <property type="match status" value="1"/>
</dbReference>
<evidence type="ECO:0000256" key="5">
    <source>
        <dbReference type="ARBA" id="ARBA00022679"/>
    </source>
</evidence>
<dbReference type="EMBL" id="BABT02000106">
    <property type="protein sequence ID" value="GAA96762.1"/>
    <property type="molecule type" value="Genomic_DNA"/>
</dbReference>
<feature type="binding site" evidence="10">
    <location>
        <position position="118"/>
    </location>
    <ligand>
        <name>ATP</name>
        <dbReference type="ChEBI" id="CHEBI:30616"/>
    </ligand>
</feature>
<comment type="catalytic activity">
    <reaction evidence="10">
        <text>ATP + H2O = ADP + phosphate + H(+)</text>
        <dbReference type="Rhea" id="RHEA:13065"/>
        <dbReference type="ChEBI" id="CHEBI:15377"/>
        <dbReference type="ChEBI" id="CHEBI:15378"/>
        <dbReference type="ChEBI" id="CHEBI:30616"/>
        <dbReference type="ChEBI" id="CHEBI:43474"/>
        <dbReference type="ChEBI" id="CHEBI:456216"/>
    </reaction>
</comment>
<dbReference type="FunFam" id="3.40.50.300:FF:000372">
    <property type="entry name" value="Adenylate kinase isoenzyme 6 homolog"/>
    <property type="match status" value="1"/>
</dbReference>
<dbReference type="PANTHER" id="PTHR12595:SF0">
    <property type="entry name" value="ADENYLATE KINASE ISOENZYME 6"/>
    <property type="match status" value="1"/>
</dbReference>
<evidence type="ECO:0000256" key="6">
    <source>
        <dbReference type="ARBA" id="ARBA00022741"/>
    </source>
</evidence>
<keyword evidence="7 10" id="KW-0418">Kinase</keyword>
<protein>
    <recommendedName>
        <fullName evidence="10">Adenylate kinase isoenzyme 6 homolog</fullName>
        <shortName evidence="10">AK6</shortName>
        <ecNumber evidence="10">2.7.4.3</ecNumber>
    </recommendedName>
    <alternativeName>
        <fullName evidence="10">Dual activity adenylate kinase/ATPase</fullName>
        <shortName evidence="10">AK/ATPase</shortName>
    </alternativeName>
</protein>
<evidence type="ECO:0000256" key="10">
    <source>
        <dbReference type="HAMAP-Rule" id="MF_03173"/>
    </source>
</evidence>
<dbReference type="GO" id="GO:0005737">
    <property type="term" value="C:cytoplasm"/>
    <property type="evidence" value="ECO:0007669"/>
    <property type="project" value="UniProtKB-SubCell"/>
</dbReference>
<dbReference type="eggNOG" id="KOG3347">
    <property type="taxonomic scope" value="Eukaryota"/>
</dbReference>